<dbReference type="Pfam" id="PF00656">
    <property type="entry name" value="Peptidase_C14"/>
    <property type="match status" value="1"/>
</dbReference>
<evidence type="ECO:0000313" key="6">
    <source>
        <dbReference type="EMBL" id="PBK86732.1"/>
    </source>
</evidence>
<proteinExistence type="inferred from homology"/>
<dbReference type="AlphaFoldDB" id="A0A2H3D5N1"/>
<dbReference type="SUPFAM" id="SSF52129">
    <property type="entry name" value="Caspase-like"/>
    <property type="match status" value="1"/>
</dbReference>
<protein>
    <recommendedName>
        <fullName evidence="5">Peptidase C14 caspase domain-containing protein</fullName>
    </recommendedName>
</protein>
<dbReference type="STRING" id="47427.A0A2H3D5N1"/>
<evidence type="ECO:0000256" key="4">
    <source>
        <dbReference type="SAM" id="MobiDB-lite"/>
    </source>
</evidence>
<dbReference type="GO" id="GO:0004197">
    <property type="term" value="F:cysteine-type endopeptidase activity"/>
    <property type="evidence" value="ECO:0007669"/>
    <property type="project" value="InterPro"/>
</dbReference>
<feature type="domain" description="Peptidase C14 caspase" evidence="5">
    <location>
        <begin position="141"/>
        <end position="416"/>
    </location>
</feature>
<name>A0A2H3D5N1_ARMGA</name>
<dbReference type="GO" id="GO:0005737">
    <property type="term" value="C:cytoplasm"/>
    <property type="evidence" value="ECO:0007669"/>
    <property type="project" value="TreeGrafter"/>
</dbReference>
<dbReference type="InterPro" id="IPR011600">
    <property type="entry name" value="Pept_C14_caspase"/>
</dbReference>
<evidence type="ECO:0000256" key="1">
    <source>
        <dbReference type="ARBA" id="ARBA00009005"/>
    </source>
</evidence>
<feature type="region of interest" description="Disordered" evidence="4">
    <location>
        <begin position="1"/>
        <end position="26"/>
    </location>
</feature>
<reference evidence="7" key="1">
    <citation type="journal article" date="2017" name="Nat. Ecol. Evol.">
        <title>Genome expansion and lineage-specific genetic innovations in the forest pathogenic fungi Armillaria.</title>
        <authorList>
            <person name="Sipos G."/>
            <person name="Prasanna A.N."/>
            <person name="Walter M.C."/>
            <person name="O'Connor E."/>
            <person name="Balint B."/>
            <person name="Krizsan K."/>
            <person name="Kiss B."/>
            <person name="Hess J."/>
            <person name="Varga T."/>
            <person name="Slot J."/>
            <person name="Riley R."/>
            <person name="Boka B."/>
            <person name="Rigling D."/>
            <person name="Barry K."/>
            <person name="Lee J."/>
            <person name="Mihaltcheva S."/>
            <person name="LaButti K."/>
            <person name="Lipzen A."/>
            <person name="Waldron R."/>
            <person name="Moloney N.M."/>
            <person name="Sperisen C."/>
            <person name="Kredics L."/>
            <person name="Vagvoelgyi C."/>
            <person name="Patrignani A."/>
            <person name="Fitzpatrick D."/>
            <person name="Nagy I."/>
            <person name="Doyle S."/>
            <person name="Anderson J.B."/>
            <person name="Grigoriev I.V."/>
            <person name="Gueldener U."/>
            <person name="Muensterkoetter M."/>
            <person name="Nagy L.G."/>
        </authorList>
    </citation>
    <scope>NUCLEOTIDE SEQUENCE [LARGE SCALE GENOMIC DNA]</scope>
    <source>
        <strain evidence="7">Ar21-2</strain>
    </source>
</reference>
<evidence type="ECO:0000256" key="2">
    <source>
        <dbReference type="ARBA" id="ARBA00022703"/>
    </source>
</evidence>
<gene>
    <name evidence="6" type="ORF">ARMGADRAFT_972649</name>
</gene>
<evidence type="ECO:0000313" key="7">
    <source>
        <dbReference type="Proteomes" id="UP000217790"/>
    </source>
</evidence>
<dbReference type="InterPro" id="IPR050452">
    <property type="entry name" value="Metacaspase"/>
</dbReference>
<dbReference type="GO" id="GO:0006508">
    <property type="term" value="P:proteolysis"/>
    <property type="evidence" value="ECO:0007669"/>
    <property type="project" value="InterPro"/>
</dbReference>
<dbReference type="InParanoid" id="A0A2H3D5N1"/>
<keyword evidence="7" id="KW-1185">Reference proteome</keyword>
<dbReference type="PANTHER" id="PTHR48104">
    <property type="entry name" value="METACASPASE-4"/>
    <property type="match status" value="1"/>
</dbReference>
<organism evidence="6 7">
    <name type="scientific">Armillaria gallica</name>
    <name type="common">Bulbous honey fungus</name>
    <name type="synonym">Armillaria bulbosa</name>
    <dbReference type="NCBI Taxonomy" id="47427"/>
    <lineage>
        <taxon>Eukaryota</taxon>
        <taxon>Fungi</taxon>
        <taxon>Dikarya</taxon>
        <taxon>Basidiomycota</taxon>
        <taxon>Agaricomycotina</taxon>
        <taxon>Agaricomycetes</taxon>
        <taxon>Agaricomycetidae</taxon>
        <taxon>Agaricales</taxon>
        <taxon>Marasmiineae</taxon>
        <taxon>Physalacriaceae</taxon>
        <taxon>Armillaria</taxon>
    </lineage>
</organism>
<dbReference type="InterPro" id="IPR029030">
    <property type="entry name" value="Caspase-like_dom_sf"/>
</dbReference>
<dbReference type="PANTHER" id="PTHR48104:SF30">
    <property type="entry name" value="METACASPASE-1"/>
    <property type="match status" value="1"/>
</dbReference>
<dbReference type="OrthoDB" id="10255174at2759"/>
<dbReference type="Gene3D" id="3.40.50.1460">
    <property type="match status" value="1"/>
</dbReference>
<keyword evidence="2" id="KW-0053">Apoptosis</keyword>
<accession>A0A2H3D5N1</accession>
<keyword evidence="3" id="KW-0788">Thiol protease</keyword>
<feature type="compositionally biased region" description="Polar residues" evidence="4">
    <location>
        <begin position="1"/>
        <end position="11"/>
    </location>
</feature>
<evidence type="ECO:0000256" key="3">
    <source>
        <dbReference type="ARBA" id="ARBA00022807"/>
    </source>
</evidence>
<comment type="similarity">
    <text evidence="1">Belongs to the peptidase C14B family.</text>
</comment>
<dbReference type="EMBL" id="KZ293682">
    <property type="protein sequence ID" value="PBK86732.1"/>
    <property type="molecule type" value="Genomic_DNA"/>
</dbReference>
<dbReference type="GO" id="GO:0006915">
    <property type="term" value="P:apoptotic process"/>
    <property type="evidence" value="ECO:0007669"/>
    <property type="project" value="UniProtKB-KW"/>
</dbReference>
<dbReference type="Proteomes" id="UP000217790">
    <property type="component" value="Unassembled WGS sequence"/>
</dbReference>
<sequence>MQSSNTTQSAVDRQPQGASRPIASGGYVYAPEPAAVDPKVVEEIRHLTEVESRLAQKYRIPFREVTDSTAVLQEAKRRARSPLRRAGSTISAILLAKKNDEEHDVENLQRLLDLRYKYGSQSTIPSLTPDTQVVVDASRFWAVLIGIDGYTQRPLRGCVSDALLMRNFLTDELGVPKEHIQCLLGPDSPTDSNPKSMAPSRTNIIDTLYSLVDNPHIKRGDNIIIYFSGHGSSYCCSEHPGTTRCDSGLCRTEALCPIDRDTKDANKKWIPDISDRELNCLLTQICNAKGHKVTFIADCCRSGGVTRDFAEEVGRFMRATDNSSLNDMLHAAHERWQYSPQYQSVFSKNWQPNMDSHVVLAACQDHQKAKEVKGPNGYNGIFTKTLVRVLRSTDWKKETTYVDLIDLIRNHLGSQTPLAAGKRMKERLFY</sequence>
<keyword evidence="3" id="KW-0378">Hydrolase</keyword>
<evidence type="ECO:0000259" key="5">
    <source>
        <dbReference type="Pfam" id="PF00656"/>
    </source>
</evidence>
<keyword evidence="3" id="KW-0645">Protease</keyword>